<dbReference type="PANTHER" id="PTHR43081:SF1">
    <property type="entry name" value="ADENYLATE CYCLASE, TERMINAL-DIFFERENTIATION SPECIFIC"/>
    <property type="match status" value="1"/>
</dbReference>
<evidence type="ECO:0000313" key="12">
    <source>
        <dbReference type="Proteomes" id="UP000599578"/>
    </source>
</evidence>
<dbReference type="SMART" id="SM00304">
    <property type="entry name" value="HAMP"/>
    <property type="match status" value="1"/>
</dbReference>
<organism evidence="11 12">
    <name type="scientific">Marinobacterium nitratireducens</name>
    <dbReference type="NCBI Taxonomy" id="518897"/>
    <lineage>
        <taxon>Bacteria</taxon>
        <taxon>Pseudomonadati</taxon>
        <taxon>Pseudomonadota</taxon>
        <taxon>Gammaproteobacteria</taxon>
        <taxon>Oceanospirillales</taxon>
        <taxon>Oceanospirillaceae</taxon>
        <taxon>Marinobacterium</taxon>
    </lineage>
</organism>
<dbReference type="RefSeq" id="WP_188861489.1">
    <property type="nucleotide sequence ID" value="NZ_BMLT01000007.1"/>
</dbReference>
<evidence type="ECO:0000256" key="5">
    <source>
        <dbReference type="ARBA" id="ARBA00023136"/>
    </source>
</evidence>
<gene>
    <name evidence="11" type="ORF">GCM10011348_30920</name>
</gene>
<reference evidence="11 12" key="1">
    <citation type="journal article" date="2014" name="Int. J. Syst. Evol. Microbiol.">
        <title>Complete genome sequence of Corynebacterium casei LMG S-19264T (=DSM 44701T), isolated from a smear-ripened cheese.</title>
        <authorList>
            <consortium name="US DOE Joint Genome Institute (JGI-PGF)"/>
            <person name="Walter F."/>
            <person name="Albersmeier A."/>
            <person name="Kalinowski J."/>
            <person name="Ruckert C."/>
        </authorList>
    </citation>
    <scope>NUCLEOTIDE SEQUENCE [LARGE SCALE GENOMIC DNA]</scope>
    <source>
        <strain evidence="11 12">CGMCC 1.7286</strain>
    </source>
</reference>
<dbReference type="Pfam" id="PF00989">
    <property type="entry name" value="PAS"/>
    <property type="match status" value="1"/>
</dbReference>
<evidence type="ECO:0000256" key="3">
    <source>
        <dbReference type="ARBA" id="ARBA00022692"/>
    </source>
</evidence>
<feature type="compositionally biased region" description="Basic residues" evidence="6">
    <location>
        <begin position="21"/>
        <end position="38"/>
    </location>
</feature>
<feature type="domain" description="HAMP" evidence="10">
    <location>
        <begin position="354"/>
        <end position="407"/>
    </location>
</feature>
<evidence type="ECO:0000259" key="9">
    <source>
        <dbReference type="PROSITE" id="PS50125"/>
    </source>
</evidence>
<dbReference type="Gene3D" id="3.30.70.1230">
    <property type="entry name" value="Nucleotide cyclase"/>
    <property type="match status" value="1"/>
</dbReference>
<dbReference type="PROSITE" id="PS50112">
    <property type="entry name" value="PAS"/>
    <property type="match status" value="1"/>
</dbReference>
<evidence type="ECO:0000256" key="2">
    <source>
        <dbReference type="ARBA" id="ARBA00022475"/>
    </source>
</evidence>
<dbReference type="InterPro" id="IPR000014">
    <property type="entry name" value="PAS"/>
</dbReference>
<dbReference type="Gene3D" id="6.10.340.10">
    <property type="match status" value="1"/>
</dbReference>
<comment type="subcellular location">
    <subcellularLocation>
        <location evidence="1">Cell membrane</location>
        <topology evidence="1">Multi-pass membrane protein</topology>
    </subcellularLocation>
</comment>
<dbReference type="AlphaFoldDB" id="A0A917ZKC8"/>
<dbReference type="InterPro" id="IPR050697">
    <property type="entry name" value="Adenylyl/Guanylyl_Cyclase_3/4"/>
</dbReference>
<dbReference type="InterPro" id="IPR033479">
    <property type="entry name" value="dCache_1"/>
</dbReference>
<dbReference type="InterPro" id="IPR035965">
    <property type="entry name" value="PAS-like_dom_sf"/>
</dbReference>
<keyword evidence="4 7" id="KW-1133">Transmembrane helix</keyword>
<dbReference type="Proteomes" id="UP000599578">
    <property type="component" value="Unassembled WGS sequence"/>
</dbReference>
<dbReference type="InterPro" id="IPR003660">
    <property type="entry name" value="HAMP_dom"/>
</dbReference>
<evidence type="ECO:0008006" key="13">
    <source>
        <dbReference type="Google" id="ProtNLM"/>
    </source>
</evidence>
<keyword evidence="12" id="KW-1185">Reference proteome</keyword>
<dbReference type="Gene3D" id="3.30.450.20">
    <property type="entry name" value="PAS domain"/>
    <property type="match status" value="2"/>
</dbReference>
<dbReference type="Pfam" id="PF00211">
    <property type="entry name" value="Guanylate_cyc"/>
    <property type="match status" value="1"/>
</dbReference>
<dbReference type="InterPro" id="IPR029787">
    <property type="entry name" value="Nucleotide_cyclase"/>
</dbReference>
<dbReference type="CDD" id="cd06225">
    <property type="entry name" value="HAMP"/>
    <property type="match status" value="1"/>
</dbReference>
<accession>A0A917ZKC8</accession>
<dbReference type="PANTHER" id="PTHR43081">
    <property type="entry name" value="ADENYLATE CYCLASE, TERMINAL-DIFFERENTIATION SPECIFIC-RELATED"/>
    <property type="match status" value="1"/>
</dbReference>
<dbReference type="SUPFAM" id="SSF55785">
    <property type="entry name" value="PYP-like sensor domain (PAS domain)"/>
    <property type="match status" value="1"/>
</dbReference>
<keyword evidence="2" id="KW-1003">Cell membrane</keyword>
<feature type="transmembrane region" description="Helical" evidence="7">
    <location>
        <begin position="327"/>
        <end position="354"/>
    </location>
</feature>
<keyword evidence="5 7" id="KW-0472">Membrane</keyword>
<dbReference type="GO" id="GO:0004016">
    <property type="term" value="F:adenylate cyclase activity"/>
    <property type="evidence" value="ECO:0007669"/>
    <property type="project" value="UniProtKB-ARBA"/>
</dbReference>
<dbReference type="CDD" id="cd18774">
    <property type="entry name" value="PDC2_HK_sensor"/>
    <property type="match status" value="1"/>
</dbReference>
<dbReference type="SUPFAM" id="SSF158472">
    <property type="entry name" value="HAMP domain-like"/>
    <property type="match status" value="1"/>
</dbReference>
<feature type="domain" description="Guanylate cyclase" evidence="9">
    <location>
        <begin position="572"/>
        <end position="702"/>
    </location>
</feature>
<dbReference type="GO" id="GO:0035556">
    <property type="term" value="P:intracellular signal transduction"/>
    <property type="evidence" value="ECO:0007669"/>
    <property type="project" value="InterPro"/>
</dbReference>
<evidence type="ECO:0000256" key="1">
    <source>
        <dbReference type="ARBA" id="ARBA00004651"/>
    </source>
</evidence>
<dbReference type="InterPro" id="IPR001054">
    <property type="entry name" value="A/G_cyclase"/>
</dbReference>
<evidence type="ECO:0000313" key="11">
    <source>
        <dbReference type="EMBL" id="GGO84505.1"/>
    </source>
</evidence>
<dbReference type="EMBL" id="BMLT01000007">
    <property type="protein sequence ID" value="GGO84505.1"/>
    <property type="molecule type" value="Genomic_DNA"/>
</dbReference>
<dbReference type="SMART" id="SM00091">
    <property type="entry name" value="PAS"/>
    <property type="match status" value="1"/>
</dbReference>
<evidence type="ECO:0000259" key="8">
    <source>
        <dbReference type="PROSITE" id="PS50112"/>
    </source>
</evidence>
<evidence type="ECO:0000256" key="6">
    <source>
        <dbReference type="SAM" id="MobiDB-lite"/>
    </source>
</evidence>
<dbReference type="CDD" id="cd07302">
    <property type="entry name" value="CHD"/>
    <property type="match status" value="1"/>
</dbReference>
<dbReference type="SUPFAM" id="SSF55073">
    <property type="entry name" value="Nucleotide cyclase"/>
    <property type="match status" value="1"/>
</dbReference>
<dbReference type="NCBIfam" id="TIGR00229">
    <property type="entry name" value="sensory_box"/>
    <property type="match status" value="1"/>
</dbReference>
<feature type="transmembrane region" description="Helical" evidence="7">
    <location>
        <begin position="289"/>
        <end position="307"/>
    </location>
</feature>
<dbReference type="GO" id="GO:0006171">
    <property type="term" value="P:cAMP biosynthetic process"/>
    <property type="evidence" value="ECO:0007669"/>
    <property type="project" value="TreeGrafter"/>
</dbReference>
<keyword evidence="3 7" id="KW-0812">Transmembrane</keyword>
<comment type="caution">
    <text evidence="11">The sequence shown here is derived from an EMBL/GenBank/DDBJ whole genome shotgun (WGS) entry which is preliminary data.</text>
</comment>
<dbReference type="SMART" id="SM00044">
    <property type="entry name" value="CYCc"/>
    <property type="match status" value="1"/>
</dbReference>
<dbReference type="GO" id="GO:0006355">
    <property type="term" value="P:regulation of DNA-templated transcription"/>
    <property type="evidence" value="ECO:0007669"/>
    <property type="project" value="InterPro"/>
</dbReference>
<dbReference type="InterPro" id="IPR013767">
    <property type="entry name" value="PAS_fold"/>
</dbReference>
<dbReference type="CDD" id="cd00130">
    <property type="entry name" value="PAS"/>
    <property type="match status" value="1"/>
</dbReference>
<feature type="transmembrane region" description="Helical" evidence="7">
    <location>
        <begin position="73"/>
        <end position="94"/>
    </location>
</feature>
<proteinExistence type="predicted"/>
<protein>
    <recommendedName>
        <fullName evidence="13">Adenylate cyclase</fullName>
    </recommendedName>
</protein>
<dbReference type="Pfam" id="PF00672">
    <property type="entry name" value="HAMP"/>
    <property type="match status" value="1"/>
</dbReference>
<dbReference type="PROSITE" id="PS50125">
    <property type="entry name" value="GUANYLATE_CYCLASE_2"/>
    <property type="match status" value="1"/>
</dbReference>
<dbReference type="Pfam" id="PF02743">
    <property type="entry name" value="dCache_1"/>
    <property type="match status" value="1"/>
</dbReference>
<feature type="domain" description="PAS" evidence="8">
    <location>
        <begin position="415"/>
        <end position="455"/>
    </location>
</feature>
<feature type="region of interest" description="Disordered" evidence="6">
    <location>
        <begin position="1"/>
        <end position="42"/>
    </location>
</feature>
<name>A0A917ZKC8_9GAMM</name>
<dbReference type="PROSITE" id="PS50885">
    <property type="entry name" value="HAMP"/>
    <property type="match status" value="1"/>
</dbReference>
<evidence type="ECO:0000259" key="10">
    <source>
        <dbReference type="PROSITE" id="PS50885"/>
    </source>
</evidence>
<evidence type="ECO:0000256" key="7">
    <source>
        <dbReference type="SAM" id="Phobius"/>
    </source>
</evidence>
<dbReference type="GO" id="GO:0005886">
    <property type="term" value="C:plasma membrane"/>
    <property type="evidence" value="ECO:0007669"/>
    <property type="project" value="UniProtKB-SubCell"/>
</dbReference>
<evidence type="ECO:0000256" key="4">
    <source>
        <dbReference type="ARBA" id="ARBA00022989"/>
    </source>
</evidence>
<sequence>MIPPRPSDANIAFRRRDGGRGKRASGYRSGYRRRHHRVAGGSLPEGRGPFAGLGRYRLPGPGASLGRRLYKRVLVLALIAMAGLIFAMMISLFGTFDRLERHFREVAMRANFAFDSYILDVRSDLLATGDALGRTENRNELLRQLIARRPTLFALQLIDPDGRILVQRNRVGQPLQGGIVEQPWLGSVSLGQAWLGPVDFGDVSVPTVRLAVPVSDELGVFAATLLAQFDLTTLWSLAISLPVGETGYAYIADGQGQLIAHRNLRILHARQTLGEQIGRTPVEIADGDLHFYTSLYGAPVIGFGMALQEAPWYAIVELPLREALGPAVIQIIVLVLALLMAGLLVRSIVLFTFVHMLEPLALLQKGVERLQTGDLTTRTRLPDGHGELTGLSHAFDRMTEQLQSREQQLRQSLVETTELKNLLDNVFSSIISGVLTTDLDGRITLCNLAALQILGHDDSADLIHRRVEELEAPLNRLLPARLKEVCGNQKPLIGLEVSAELPGRGQRCWRLNLSALRGARQILGIAIVLDDVTEMRRMEAQRRLLEHMVSPAILTQIDPERLRLGGQRKTISILFADIHGFTAISERLTPEALVELLNAYLGAMADAVLTEEGTIDKFLGDAVMAWFNAPLPQPDHALRAVRTALRIRDAFAELHLRLPEAQCLSFGIGIHVGDAVLGLIGTEERVEYTAIGDDVNTAKRLQEHSGVNQILISRSVHPLVADAVEVRALDPIRVKGKHKRLEVYEVLGLK</sequence>